<name>U4LGC0_PYROM</name>
<keyword evidence="1" id="KW-0732">Signal</keyword>
<accession>U4LGC0</accession>
<proteinExistence type="predicted"/>
<evidence type="ECO:0000256" key="1">
    <source>
        <dbReference type="SAM" id="SignalP"/>
    </source>
</evidence>
<evidence type="ECO:0000313" key="2">
    <source>
        <dbReference type="EMBL" id="CCX30948.1"/>
    </source>
</evidence>
<evidence type="ECO:0000313" key="3">
    <source>
        <dbReference type="Proteomes" id="UP000018144"/>
    </source>
</evidence>
<keyword evidence="3" id="KW-1185">Reference proteome</keyword>
<feature type="chain" id="PRO_5004652275" evidence="1">
    <location>
        <begin position="21"/>
        <end position="118"/>
    </location>
</feature>
<dbReference type="EMBL" id="HF935497">
    <property type="protein sequence ID" value="CCX30948.1"/>
    <property type="molecule type" value="Genomic_DNA"/>
</dbReference>
<dbReference type="OrthoDB" id="4571120at2759"/>
<gene>
    <name evidence="2" type="ORF">PCON_09549</name>
</gene>
<reference evidence="2 3" key="1">
    <citation type="journal article" date="2013" name="PLoS Genet.">
        <title>The genome and development-dependent transcriptomes of Pyronema confluens: a window into fungal evolution.</title>
        <authorList>
            <person name="Traeger S."/>
            <person name="Altegoer F."/>
            <person name="Freitag M."/>
            <person name="Gabaldon T."/>
            <person name="Kempken F."/>
            <person name="Kumar A."/>
            <person name="Marcet-Houben M."/>
            <person name="Poggeler S."/>
            <person name="Stajich J.E."/>
            <person name="Nowrousian M."/>
        </authorList>
    </citation>
    <scope>NUCLEOTIDE SEQUENCE [LARGE SCALE GENOMIC DNA]</scope>
    <source>
        <strain evidence="3">CBS 100304</strain>
        <tissue evidence="2">Vegetative mycelium</tissue>
    </source>
</reference>
<dbReference type="AlphaFoldDB" id="U4LGC0"/>
<sequence>MQKPLLTLFSLLLFVLSSSAFKLTICSGWHCLWPGINRVLQYPEILDNQCFHLGQKWNDKTVAYKVEDGCCAFYNHAGCHDRLFTARNREDMNLRDFHQRKITNVRCSDECLPEWESS</sequence>
<dbReference type="Proteomes" id="UP000018144">
    <property type="component" value="Unassembled WGS sequence"/>
</dbReference>
<protein>
    <submittedName>
        <fullName evidence="2">Uncharacterized protein</fullName>
    </submittedName>
</protein>
<organism evidence="2 3">
    <name type="scientific">Pyronema omphalodes (strain CBS 100304)</name>
    <name type="common">Pyronema confluens</name>
    <dbReference type="NCBI Taxonomy" id="1076935"/>
    <lineage>
        <taxon>Eukaryota</taxon>
        <taxon>Fungi</taxon>
        <taxon>Dikarya</taxon>
        <taxon>Ascomycota</taxon>
        <taxon>Pezizomycotina</taxon>
        <taxon>Pezizomycetes</taxon>
        <taxon>Pezizales</taxon>
        <taxon>Pyronemataceae</taxon>
        <taxon>Pyronema</taxon>
    </lineage>
</organism>
<feature type="signal peptide" evidence="1">
    <location>
        <begin position="1"/>
        <end position="20"/>
    </location>
</feature>